<feature type="region of interest" description="Disordered" evidence="1">
    <location>
        <begin position="152"/>
        <end position="183"/>
    </location>
</feature>
<dbReference type="PANTHER" id="PTHR35098:SF1">
    <property type="entry name" value="NODULIN-RELATED PROTEIN 2"/>
    <property type="match status" value="1"/>
</dbReference>
<dbReference type="GO" id="GO:0009408">
    <property type="term" value="P:response to heat"/>
    <property type="evidence" value="ECO:0007669"/>
    <property type="project" value="InterPro"/>
</dbReference>
<protein>
    <submittedName>
        <fullName evidence="2">Uncharacterized protein</fullName>
    </submittedName>
</protein>
<organism evidence="2 3">
    <name type="scientific">Olea europaea subsp. europaea</name>
    <dbReference type="NCBI Taxonomy" id="158383"/>
    <lineage>
        <taxon>Eukaryota</taxon>
        <taxon>Viridiplantae</taxon>
        <taxon>Streptophyta</taxon>
        <taxon>Embryophyta</taxon>
        <taxon>Tracheophyta</taxon>
        <taxon>Spermatophyta</taxon>
        <taxon>Magnoliopsida</taxon>
        <taxon>eudicotyledons</taxon>
        <taxon>Gunneridae</taxon>
        <taxon>Pentapetalae</taxon>
        <taxon>asterids</taxon>
        <taxon>lamiids</taxon>
        <taxon>Lamiales</taxon>
        <taxon>Oleaceae</taxon>
        <taxon>Oleeae</taxon>
        <taxon>Olea</taxon>
    </lineage>
</organism>
<dbReference type="PANTHER" id="PTHR35098">
    <property type="entry name" value="EXPRESSED PROTEIN"/>
    <property type="match status" value="1"/>
</dbReference>
<evidence type="ECO:0000313" key="2">
    <source>
        <dbReference type="EMBL" id="CAA3027882.1"/>
    </source>
</evidence>
<dbReference type="InterPro" id="IPR040294">
    <property type="entry name" value="Nodulin-rel_1/2"/>
</dbReference>
<dbReference type="Proteomes" id="UP000594638">
    <property type="component" value="Unassembled WGS sequence"/>
</dbReference>
<dbReference type="EMBL" id="CACTIH010009226">
    <property type="protein sequence ID" value="CAA3027882.1"/>
    <property type="molecule type" value="Genomic_DNA"/>
</dbReference>
<dbReference type="Gramene" id="OE9A066189T1">
    <property type="protein sequence ID" value="OE9A066189C1"/>
    <property type="gene ID" value="OE9A066189"/>
</dbReference>
<feature type="region of interest" description="Disordered" evidence="1">
    <location>
        <begin position="1"/>
        <end position="34"/>
    </location>
</feature>
<proteinExistence type="predicted"/>
<dbReference type="AlphaFoldDB" id="A0A8S0V970"/>
<comment type="caution">
    <text evidence="2">The sequence shown here is derived from an EMBL/GenBank/DDBJ whole genome shotgun (WGS) entry which is preliminary data.</text>
</comment>
<sequence>MDFFSNQNEKGKPTSDQPHNPNHHPKPSKSELLNSAKVVAEAAKSQLRHEENKVDKHKVAGAAADILNAAAEYGKLDDNKGMGKYVDEAENYLHKYHTSHSTTTTTTTYPHHSTTTTETTHTSAHPGGDHGHSKGGYGEYIKIAEGILKNHSGGSGGATDTFTDHTHSSAHSGGGHGNSGSEYGQYMKMAGDFLKKH</sequence>
<feature type="compositionally biased region" description="Low complexity" evidence="1">
    <location>
        <begin position="101"/>
        <end position="126"/>
    </location>
</feature>
<accession>A0A8S0V970</accession>
<feature type="region of interest" description="Disordered" evidence="1">
    <location>
        <begin position="101"/>
        <end position="135"/>
    </location>
</feature>
<evidence type="ECO:0000256" key="1">
    <source>
        <dbReference type="SAM" id="MobiDB-lite"/>
    </source>
</evidence>
<name>A0A8S0V970_OLEEU</name>
<dbReference type="GO" id="GO:0010115">
    <property type="term" value="P:regulation of abscisic acid biosynthetic process"/>
    <property type="evidence" value="ECO:0007669"/>
    <property type="project" value="InterPro"/>
</dbReference>
<gene>
    <name evidence="2" type="ORF">OLEA9_A066189</name>
</gene>
<evidence type="ECO:0000313" key="3">
    <source>
        <dbReference type="Proteomes" id="UP000594638"/>
    </source>
</evidence>
<keyword evidence="3" id="KW-1185">Reference proteome</keyword>
<reference evidence="2 3" key="1">
    <citation type="submission" date="2019-12" db="EMBL/GenBank/DDBJ databases">
        <authorList>
            <person name="Alioto T."/>
            <person name="Alioto T."/>
            <person name="Gomez Garrido J."/>
        </authorList>
    </citation>
    <scope>NUCLEOTIDE SEQUENCE [LARGE SCALE GENOMIC DNA]</scope>
</reference>